<dbReference type="PROSITE" id="PS00622">
    <property type="entry name" value="HTH_LUXR_1"/>
    <property type="match status" value="1"/>
</dbReference>
<feature type="domain" description="HTH luxR-type" evidence="4">
    <location>
        <begin position="862"/>
        <end position="924"/>
    </location>
</feature>
<accession>A0A7I7XB13</accession>
<dbReference type="GO" id="GO:0006355">
    <property type="term" value="P:regulation of DNA-templated transcription"/>
    <property type="evidence" value="ECO:0007669"/>
    <property type="project" value="InterPro"/>
</dbReference>
<dbReference type="SMART" id="SM00421">
    <property type="entry name" value="HTH_LUXR"/>
    <property type="match status" value="1"/>
</dbReference>
<dbReference type="InterPro" id="IPR000792">
    <property type="entry name" value="Tscrpt_reg_LuxR_C"/>
</dbReference>
<protein>
    <submittedName>
        <fullName evidence="5">Transcriptional regulator</fullName>
    </submittedName>
</protein>
<dbReference type="KEGG" id="mmag:MMAD_10590"/>
<evidence type="ECO:0000259" key="4">
    <source>
        <dbReference type="PROSITE" id="PS50043"/>
    </source>
</evidence>
<evidence type="ECO:0000313" key="6">
    <source>
        <dbReference type="Proteomes" id="UP000466517"/>
    </source>
</evidence>
<dbReference type="Proteomes" id="UP000466517">
    <property type="component" value="Chromosome"/>
</dbReference>
<dbReference type="InterPro" id="IPR036388">
    <property type="entry name" value="WH-like_DNA-bd_sf"/>
</dbReference>
<dbReference type="Pfam" id="PF13191">
    <property type="entry name" value="AAA_16"/>
    <property type="match status" value="1"/>
</dbReference>
<dbReference type="CDD" id="cd06170">
    <property type="entry name" value="LuxR_C_like"/>
    <property type="match status" value="1"/>
</dbReference>
<dbReference type="Gene3D" id="3.40.50.300">
    <property type="entry name" value="P-loop containing nucleotide triphosphate hydrolases"/>
    <property type="match status" value="1"/>
</dbReference>
<keyword evidence="3" id="KW-0804">Transcription</keyword>
<dbReference type="RefSeq" id="WP_163733502.1">
    <property type="nucleotide sequence ID" value="NZ_AP022610.1"/>
</dbReference>
<dbReference type="GO" id="GO:0003677">
    <property type="term" value="F:DNA binding"/>
    <property type="evidence" value="ECO:0007669"/>
    <property type="project" value="UniProtKB-KW"/>
</dbReference>
<dbReference type="SUPFAM" id="SSF52540">
    <property type="entry name" value="P-loop containing nucleoside triphosphate hydrolases"/>
    <property type="match status" value="1"/>
</dbReference>
<dbReference type="InterPro" id="IPR041664">
    <property type="entry name" value="AAA_16"/>
</dbReference>
<dbReference type="SUPFAM" id="SSF46894">
    <property type="entry name" value="C-terminal effector domain of the bipartite response regulators"/>
    <property type="match status" value="1"/>
</dbReference>
<dbReference type="InterPro" id="IPR016032">
    <property type="entry name" value="Sig_transdc_resp-reg_C-effctor"/>
</dbReference>
<name>A0A7I7XB13_9MYCO</name>
<dbReference type="PROSITE" id="PS50043">
    <property type="entry name" value="HTH_LUXR_2"/>
    <property type="match status" value="1"/>
</dbReference>
<keyword evidence="1" id="KW-0805">Transcription regulation</keyword>
<dbReference type="EMBL" id="AP022610">
    <property type="protein sequence ID" value="BBZ26764.1"/>
    <property type="molecule type" value="Genomic_DNA"/>
</dbReference>
<evidence type="ECO:0000256" key="2">
    <source>
        <dbReference type="ARBA" id="ARBA00023125"/>
    </source>
</evidence>
<dbReference type="PRINTS" id="PR00038">
    <property type="entry name" value="HTHLUXR"/>
</dbReference>
<evidence type="ECO:0000256" key="1">
    <source>
        <dbReference type="ARBA" id="ARBA00023015"/>
    </source>
</evidence>
<reference evidence="5 6" key="1">
    <citation type="journal article" date="2019" name="Emerg. Microbes Infect.">
        <title>Comprehensive subspecies identification of 175 nontuberculous mycobacteria species based on 7547 genomic profiles.</title>
        <authorList>
            <person name="Matsumoto Y."/>
            <person name="Kinjo T."/>
            <person name="Motooka D."/>
            <person name="Nabeya D."/>
            <person name="Jung N."/>
            <person name="Uechi K."/>
            <person name="Horii T."/>
            <person name="Iida T."/>
            <person name="Fujita J."/>
            <person name="Nakamura S."/>
        </authorList>
    </citation>
    <scope>NUCLEOTIDE SEQUENCE [LARGE SCALE GENOMIC DNA]</scope>
    <source>
        <strain evidence="5 6">JCM 13574</strain>
    </source>
</reference>
<dbReference type="Pfam" id="PF00196">
    <property type="entry name" value="GerE"/>
    <property type="match status" value="1"/>
</dbReference>
<dbReference type="InterPro" id="IPR011990">
    <property type="entry name" value="TPR-like_helical_dom_sf"/>
</dbReference>
<organism evidence="5 6">
    <name type="scientific">Mycolicibacterium madagascariense</name>
    <dbReference type="NCBI Taxonomy" id="212765"/>
    <lineage>
        <taxon>Bacteria</taxon>
        <taxon>Bacillati</taxon>
        <taxon>Actinomycetota</taxon>
        <taxon>Actinomycetes</taxon>
        <taxon>Mycobacteriales</taxon>
        <taxon>Mycobacteriaceae</taxon>
        <taxon>Mycolicibacterium</taxon>
    </lineage>
</organism>
<dbReference type="Gene3D" id="1.10.10.10">
    <property type="entry name" value="Winged helix-like DNA-binding domain superfamily/Winged helix DNA-binding domain"/>
    <property type="match status" value="1"/>
</dbReference>
<gene>
    <name evidence="5" type="ORF">MMAD_10590</name>
</gene>
<proteinExistence type="predicted"/>
<dbReference type="AlphaFoldDB" id="A0A7I7XB13"/>
<dbReference type="Gene3D" id="1.25.40.10">
    <property type="entry name" value="Tetratricopeptide repeat domain"/>
    <property type="match status" value="1"/>
</dbReference>
<keyword evidence="6" id="KW-1185">Reference proteome</keyword>
<dbReference type="PANTHER" id="PTHR44688:SF16">
    <property type="entry name" value="DNA-BINDING TRANSCRIPTIONAL ACTIVATOR DEVR_DOSR"/>
    <property type="match status" value="1"/>
</dbReference>
<sequence>MTIAESTSHLVGQSTVIARLSAVLGGTAGAPPALVVFGQAGIGKSTLLRHVVARVADDAQVLWLAGAGSSPACTRLAAVLWPLRRHVDELPLGLQAPLRLLFDGAGSSADQSPVLADAVVALLEAGRAPIVLVVDDVDQLDPPTCELLVTVAARVVGTRVRAVLTARRRDVLGGVARSIDTIEVAPLDAASSAKLLAAQPIQPDRSVRGEIIRWSRGNPLALIEYARAYGHNGTKTFHGATMNGLAGHHPVFANQIAALPADTRRLLLVAAAATGYESVDAITRAAGYGDDFTHWQPARAAGIVDFTDDHHVAFANALIRSAAFADGDLGLQRAAHLALAASPGLKESLRAWHLAAAAPGPDETIAAALEESAVASACLGMDLELARALQRAAEMSPRRDDAARRYARAASAANLGGDPGWALALTEVPLNESSDADVAGFAALTRASILLQHGRATEAVDTIRGVLDGDRRPADAHLALALLHTAASASFYTGDLDHRRQLKKWLELTEPPRLASPLTLPFPIGVSALQRAYVAMYAETAESASTRPHGFDRAWLRPASDPSSDRARRLVAGVMAYATEHSALAAAELGGAIEDVTTLGGLRGYTFALAPLSWALLDCGRWDELANLLAEARSVGALHAAMLVDRETSCCAAQLHAFRGDVEAAAAAFERANGVTPTTGAPPNATRVALMRVSGWMAIASGDFEDAYRRFGAMFGDNADPAHFVISYRAVADIAWAAARCGRVDEVRPLIEQIGSAATVTPPTRLRLVQHQAMALVSTGSRAEQHYKLAVFDPAGEEWPLDRARARLHYGEWLRRARRPAEAKQLLGAALEVFDRLGALPLARIARSELRAAGVVSADAAPPDAMHALTAQEREIVGLAASGLTNREIADRLKLSPRTVASHLYHVYPKLGVTRRHELREFIS</sequence>
<dbReference type="PANTHER" id="PTHR44688">
    <property type="entry name" value="DNA-BINDING TRANSCRIPTIONAL ACTIVATOR DEVR_DOSR"/>
    <property type="match status" value="1"/>
</dbReference>
<keyword evidence="2" id="KW-0238">DNA-binding</keyword>
<dbReference type="InterPro" id="IPR027417">
    <property type="entry name" value="P-loop_NTPase"/>
</dbReference>
<evidence type="ECO:0000256" key="3">
    <source>
        <dbReference type="ARBA" id="ARBA00023163"/>
    </source>
</evidence>
<evidence type="ECO:0000313" key="5">
    <source>
        <dbReference type="EMBL" id="BBZ26764.1"/>
    </source>
</evidence>